<comment type="caution">
    <text evidence="2">The sequence shown here is derived from an EMBL/GenBank/DDBJ whole genome shotgun (WGS) entry which is preliminary data.</text>
</comment>
<evidence type="ECO:0000313" key="2">
    <source>
        <dbReference type="EMBL" id="GBP29424.1"/>
    </source>
</evidence>
<accession>A0A4C1UUD6</accession>
<reference evidence="2 3" key="1">
    <citation type="journal article" date="2019" name="Commun. Biol.">
        <title>The bagworm genome reveals a unique fibroin gene that provides high tensile strength.</title>
        <authorList>
            <person name="Kono N."/>
            <person name="Nakamura H."/>
            <person name="Ohtoshi R."/>
            <person name="Tomita M."/>
            <person name="Numata K."/>
            <person name="Arakawa K."/>
        </authorList>
    </citation>
    <scope>NUCLEOTIDE SEQUENCE [LARGE SCALE GENOMIC DNA]</scope>
</reference>
<proteinExistence type="predicted"/>
<evidence type="ECO:0000313" key="3">
    <source>
        <dbReference type="Proteomes" id="UP000299102"/>
    </source>
</evidence>
<protein>
    <submittedName>
        <fullName evidence="2">Uncharacterized protein</fullName>
    </submittedName>
</protein>
<sequence length="111" mass="11859">MGSVSKSSVGLGLDYIDSNIDNIKAKPSYHERGASIRQCWSSINHYGGPYKGLERRGKGSPGMAPIIRSRGHVPKTIVTFYGNTAQCNFTLKRPSRPSPPPCPAAEGPACG</sequence>
<dbReference type="AlphaFoldDB" id="A0A4C1UUD6"/>
<keyword evidence="3" id="KW-1185">Reference proteome</keyword>
<evidence type="ECO:0000256" key="1">
    <source>
        <dbReference type="SAM" id="MobiDB-lite"/>
    </source>
</evidence>
<name>A0A4C1UUD6_EUMVA</name>
<dbReference type="EMBL" id="BGZK01000220">
    <property type="protein sequence ID" value="GBP29424.1"/>
    <property type="molecule type" value="Genomic_DNA"/>
</dbReference>
<organism evidence="2 3">
    <name type="scientific">Eumeta variegata</name>
    <name type="common">Bagworm moth</name>
    <name type="synonym">Eumeta japonica</name>
    <dbReference type="NCBI Taxonomy" id="151549"/>
    <lineage>
        <taxon>Eukaryota</taxon>
        <taxon>Metazoa</taxon>
        <taxon>Ecdysozoa</taxon>
        <taxon>Arthropoda</taxon>
        <taxon>Hexapoda</taxon>
        <taxon>Insecta</taxon>
        <taxon>Pterygota</taxon>
        <taxon>Neoptera</taxon>
        <taxon>Endopterygota</taxon>
        <taxon>Lepidoptera</taxon>
        <taxon>Glossata</taxon>
        <taxon>Ditrysia</taxon>
        <taxon>Tineoidea</taxon>
        <taxon>Psychidae</taxon>
        <taxon>Oiketicinae</taxon>
        <taxon>Eumeta</taxon>
    </lineage>
</organism>
<feature type="region of interest" description="Disordered" evidence="1">
    <location>
        <begin position="91"/>
        <end position="111"/>
    </location>
</feature>
<gene>
    <name evidence="2" type="ORF">EVAR_22036_1</name>
</gene>
<dbReference type="Proteomes" id="UP000299102">
    <property type="component" value="Unassembled WGS sequence"/>
</dbReference>